<comment type="caution">
    <text evidence="3">The sequence shown here is derived from an EMBL/GenBank/DDBJ whole genome shotgun (WGS) entry which is preliminary data.</text>
</comment>
<evidence type="ECO:0000313" key="3">
    <source>
        <dbReference type="EMBL" id="GAB1318779.1"/>
    </source>
</evidence>
<gene>
    <name evidence="3" type="ORF">MFIFM68171_08989</name>
</gene>
<keyword evidence="4" id="KW-1185">Reference proteome</keyword>
<keyword evidence="2" id="KW-1133">Transmembrane helix</keyword>
<keyword evidence="2" id="KW-0472">Membrane</keyword>
<dbReference type="RefSeq" id="XP_070920509.1">
    <property type="nucleotide sequence ID" value="XM_071064408.1"/>
</dbReference>
<feature type="region of interest" description="Disordered" evidence="1">
    <location>
        <begin position="129"/>
        <end position="150"/>
    </location>
</feature>
<feature type="transmembrane region" description="Helical" evidence="2">
    <location>
        <begin position="34"/>
        <end position="55"/>
    </location>
</feature>
<organism evidence="3 4">
    <name type="scientific">Madurella fahalii</name>
    <dbReference type="NCBI Taxonomy" id="1157608"/>
    <lineage>
        <taxon>Eukaryota</taxon>
        <taxon>Fungi</taxon>
        <taxon>Dikarya</taxon>
        <taxon>Ascomycota</taxon>
        <taxon>Pezizomycotina</taxon>
        <taxon>Sordariomycetes</taxon>
        <taxon>Sordariomycetidae</taxon>
        <taxon>Sordariales</taxon>
        <taxon>Sordariales incertae sedis</taxon>
        <taxon>Madurella</taxon>
    </lineage>
</organism>
<sequence length="303" mass="32789">MGLRLPNILWHLVVPFVCIFSIPLALVAGFTTMFAFAVLVFRIASVYIDIALHIVPRYLASRRRPPLVQPVDLTSRLYPREGLKTPSSPATSFASLSGYNTPSPALYPSAAGYVGSGYISPRRRRSGSFAFDPRHSRRSSSQVSLGSVASGAHVHEGEATNGLPPPTPVDACLIPSVGLDRDFEGVGGWRICDDDDSSSEWTKINSRLDLGFARPLSYYPRRLRPYTSLPCAPSEAAWPAMVNSRVSEQREPGLGKGEPVPPNTGRVTFGPTVHLSGPPTSPDEVGYQESVSPKTTKRPICTA</sequence>
<keyword evidence="2" id="KW-0812">Transmembrane</keyword>
<feature type="transmembrane region" description="Helical" evidence="2">
    <location>
        <begin position="7"/>
        <end position="28"/>
    </location>
</feature>
<protein>
    <submittedName>
        <fullName evidence="3">Uncharacterized protein</fullName>
    </submittedName>
</protein>
<dbReference type="Proteomes" id="UP001628179">
    <property type="component" value="Unassembled WGS sequence"/>
</dbReference>
<accession>A0ABQ0GM44</accession>
<dbReference type="EMBL" id="BAAFSV010000005">
    <property type="protein sequence ID" value="GAB1318779.1"/>
    <property type="molecule type" value="Genomic_DNA"/>
</dbReference>
<evidence type="ECO:0000256" key="1">
    <source>
        <dbReference type="SAM" id="MobiDB-lite"/>
    </source>
</evidence>
<evidence type="ECO:0000256" key="2">
    <source>
        <dbReference type="SAM" id="Phobius"/>
    </source>
</evidence>
<feature type="compositionally biased region" description="Low complexity" evidence="1">
    <location>
        <begin position="139"/>
        <end position="150"/>
    </location>
</feature>
<dbReference type="GeneID" id="98179731"/>
<evidence type="ECO:0000313" key="4">
    <source>
        <dbReference type="Proteomes" id="UP001628179"/>
    </source>
</evidence>
<feature type="region of interest" description="Disordered" evidence="1">
    <location>
        <begin position="247"/>
        <end position="303"/>
    </location>
</feature>
<reference evidence="3 4" key="1">
    <citation type="submission" date="2024-09" db="EMBL/GenBank/DDBJ databases">
        <title>Itraconazole resistance in Madurella fahalii resulting from another homologue of gene encoding cytochrome P450 14-alpha sterol demethylase (CYP51).</title>
        <authorList>
            <person name="Yoshioka I."/>
            <person name="Fahal A.H."/>
            <person name="Kaneko S."/>
            <person name="Yaguchi T."/>
        </authorList>
    </citation>
    <scope>NUCLEOTIDE SEQUENCE [LARGE SCALE GENOMIC DNA]</scope>
    <source>
        <strain evidence="3 4">IFM 68171</strain>
    </source>
</reference>
<name>A0ABQ0GM44_9PEZI</name>
<proteinExistence type="predicted"/>